<proteinExistence type="predicted"/>
<name>A0A0F9UFK7_9ZZZZ</name>
<protein>
    <recommendedName>
        <fullName evidence="2">Nuclease associated modular domain-containing protein</fullName>
    </recommendedName>
</protein>
<gene>
    <name evidence="1" type="ORF">LCGC14_0536030</name>
</gene>
<reference evidence="1" key="1">
    <citation type="journal article" date="2015" name="Nature">
        <title>Complex archaea that bridge the gap between prokaryotes and eukaryotes.</title>
        <authorList>
            <person name="Spang A."/>
            <person name="Saw J.H."/>
            <person name="Jorgensen S.L."/>
            <person name="Zaremba-Niedzwiedzka K."/>
            <person name="Martijn J."/>
            <person name="Lind A.E."/>
            <person name="van Eijk R."/>
            <person name="Schleper C."/>
            <person name="Guy L."/>
            <person name="Ettema T.J."/>
        </authorList>
    </citation>
    <scope>NUCLEOTIDE SEQUENCE</scope>
</reference>
<comment type="caution">
    <text evidence="1">The sequence shown here is derived from an EMBL/GenBank/DDBJ whole genome shotgun (WGS) entry which is preliminary data.</text>
</comment>
<evidence type="ECO:0008006" key="2">
    <source>
        <dbReference type="Google" id="ProtNLM"/>
    </source>
</evidence>
<sequence length="183" mass="21800">MPDMKICNGPCNRELPLSEFYRKPTAKDGYGGKCKGCLKKYYQTNRDKILQRNKKYYRRPEIAAQHEEYYQKNRDRYIRRSKEHYATLKGRLRFIFHCMNGRCNNPDHKFYKYYGGRGILNKFKTLNEFWDHVINDLGIASVDQIQGLQIDRIDNDGHYEKGNIRFVTAKVNIGNRGSYRKQP</sequence>
<accession>A0A0F9UFK7</accession>
<dbReference type="AlphaFoldDB" id="A0A0F9UFK7"/>
<dbReference type="EMBL" id="LAZR01000707">
    <property type="protein sequence ID" value="KKN60016.1"/>
    <property type="molecule type" value="Genomic_DNA"/>
</dbReference>
<organism evidence="1">
    <name type="scientific">marine sediment metagenome</name>
    <dbReference type="NCBI Taxonomy" id="412755"/>
    <lineage>
        <taxon>unclassified sequences</taxon>
        <taxon>metagenomes</taxon>
        <taxon>ecological metagenomes</taxon>
    </lineage>
</organism>
<evidence type="ECO:0000313" key="1">
    <source>
        <dbReference type="EMBL" id="KKN60016.1"/>
    </source>
</evidence>